<accession>A0A117SXS9</accession>
<dbReference type="AlphaFoldDB" id="A0A117SXS9"/>
<comment type="caution">
    <text evidence="1">The sequence shown here is derived from an EMBL/GenBank/DDBJ whole genome shotgun (WGS) entry which is preliminary data.</text>
</comment>
<dbReference type="RefSeq" id="WP_067716007.1">
    <property type="nucleotide sequence ID" value="NZ_LPVJ01000035.1"/>
</dbReference>
<dbReference type="Proteomes" id="UP000053557">
    <property type="component" value="Unassembled WGS sequence"/>
</dbReference>
<dbReference type="EMBL" id="LPVJ01000035">
    <property type="protein sequence ID" value="KUO95821.1"/>
    <property type="molecule type" value="Genomic_DNA"/>
</dbReference>
<evidence type="ECO:0000313" key="2">
    <source>
        <dbReference type="Proteomes" id="UP000053557"/>
    </source>
</evidence>
<proteinExistence type="predicted"/>
<dbReference type="OrthoDB" id="2371062at2"/>
<gene>
    <name evidence="1" type="ORF">ATW55_15105</name>
</gene>
<protein>
    <submittedName>
        <fullName evidence="1">Uncharacterized protein</fullName>
    </submittedName>
</protein>
<name>A0A117SXS9_9BACL</name>
<sequence length="387" mass="43367">MLYLAFPTDLRDRFKDSVWLAYAGRIQDTRFEPADTLVTCEWMFPERDALLQTLGRVRQSGARVVFVGAAAHESDTFKRELCLQGIYDFLFVGEELVLQELDALLGHARSAQDVAVYLHREEENVIEPPKLVDVFEGADEPFTWEPLEQDGQAPSGDRFDTLFQPNSIGSSATGEKKQGAVKRLVRRFVWPDPAPVRVRILGERGCGKSFIALQLASLCHANELPAAVVEEEPATLQQWCDASFSSHIYASEPPKGYRVIFDTRADGDMPLSNIDLILVVTWPDDAWMGDKLLPLQTKPGVHDRVICVVNHDTVGLLVDKDHTVQTVAIPHEPRQFHAMRMQTPLVHLDPHFAKAFLPIVRRISTAFVDPARQTLDGGDEHAIATRV</sequence>
<organism evidence="1 2">
    <name type="scientific">Ferroacidibacillus organovorans</name>
    <dbReference type="NCBI Taxonomy" id="1765683"/>
    <lineage>
        <taxon>Bacteria</taxon>
        <taxon>Bacillati</taxon>
        <taxon>Bacillota</taxon>
        <taxon>Bacilli</taxon>
        <taxon>Bacillales</taxon>
        <taxon>Alicyclobacillaceae</taxon>
        <taxon>Ferroacidibacillus</taxon>
    </lineage>
</organism>
<keyword evidence="2" id="KW-1185">Reference proteome</keyword>
<evidence type="ECO:0000313" key="1">
    <source>
        <dbReference type="EMBL" id="KUO95821.1"/>
    </source>
</evidence>
<reference evidence="1 2" key="1">
    <citation type="submission" date="2015-12" db="EMBL/GenBank/DDBJ databases">
        <title>Draft genome sequence of Acidibacillus ferrooxidans ITV001, isolated from a chalcopyrite acid mine drainage site in Brazil.</title>
        <authorList>
            <person name="Dall'Agnol H."/>
            <person name="Nancucheo I."/>
            <person name="Johnson B."/>
            <person name="Oliveira R."/>
            <person name="Leite L."/>
            <person name="Pylro V."/>
            <person name="Nunes G.L."/>
            <person name="Tzotzos G."/>
            <person name="Fernandes G.R."/>
            <person name="Dutra J."/>
            <person name="Orellana S.C."/>
            <person name="Oliveira G."/>
        </authorList>
    </citation>
    <scope>NUCLEOTIDE SEQUENCE [LARGE SCALE GENOMIC DNA]</scope>
    <source>
        <strain evidence="2">ITV01</strain>
    </source>
</reference>